<protein>
    <recommendedName>
        <fullName evidence="4">Transmembrane protein</fullName>
    </recommendedName>
</protein>
<reference evidence="2 3" key="1">
    <citation type="journal article" date="2014" name="Emerg. Infect. Dis.">
        <title>High-level Relatedness among Mycobacterium abscessus subsp. massiliense Strains from Widely Separated Outbreaks.</title>
        <authorList>
            <person name="Tettelin H."/>
            <person name="Davidson R.M."/>
            <person name="Agrawal S."/>
            <person name="Aitken M.L."/>
            <person name="Shallom S."/>
            <person name="Hasan N.A."/>
            <person name="Strong M."/>
            <person name="Nogueira de Moura V.C."/>
            <person name="De Groote M.A."/>
            <person name="Duarte R.S."/>
            <person name="Hine E."/>
            <person name="Parankush S."/>
            <person name="Su Q."/>
            <person name="Daugherty S.C."/>
            <person name="Fraser C.M."/>
            <person name="Brown-Elliott B.A."/>
            <person name="Wallace R.J.Jr."/>
            <person name="Holland S.M."/>
            <person name="Sampaio E.P."/>
            <person name="Olivier K.N."/>
            <person name="Jackson M."/>
            <person name="Zelazny A.M."/>
        </authorList>
    </citation>
    <scope>NUCLEOTIDE SEQUENCE [LARGE SCALE GENOMIC DNA]</scope>
    <source>
        <strain evidence="2 3">MAB_091912_2446</strain>
    </source>
</reference>
<accession>A0A829MF57</accession>
<organism evidence="2 3">
    <name type="scientific">Mycobacteroides abscessus MAB_091912_2446</name>
    <dbReference type="NCBI Taxonomy" id="1335414"/>
    <lineage>
        <taxon>Bacteria</taxon>
        <taxon>Bacillati</taxon>
        <taxon>Actinomycetota</taxon>
        <taxon>Actinomycetes</taxon>
        <taxon>Mycobacteriales</taxon>
        <taxon>Mycobacteriaceae</taxon>
        <taxon>Mycobacteroides</taxon>
        <taxon>Mycobacteroides abscessus</taxon>
    </lineage>
</organism>
<keyword evidence="1" id="KW-0472">Membrane</keyword>
<keyword evidence="1" id="KW-0812">Transmembrane</keyword>
<comment type="caution">
    <text evidence="2">The sequence shown here is derived from an EMBL/GenBank/DDBJ whole genome shotgun (WGS) entry which is preliminary data.</text>
</comment>
<keyword evidence="1" id="KW-1133">Transmembrane helix</keyword>
<dbReference type="AlphaFoldDB" id="A0A829MF57"/>
<evidence type="ECO:0008006" key="4">
    <source>
        <dbReference type="Google" id="ProtNLM"/>
    </source>
</evidence>
<proteinExistence type="predicted"/>
<feature type="transmembrane region" description="Helical" evidence="1">
    <location>
        <begin position="25"/>
        <end position="55"/>
    </location>
</feature>
<sequence>MNSDSVIGILSWWDGVELWLSGRGFILQTIIVMPVVLALAYVMAVTGDKILFLLLSMVNRLGRFSPAARRHPVENPVAVAARRTSHEWYAAVPRDVGAGCAGGSGDSRLAVEPVATNR</sequence>
<evidence type="ECO:0000256" key="1">
    <source>
        <dbReference type="SAM" id="Phobius"/>
    </source>
</evidence>
<dbReference type="Proteomes" id="UP000018502">
    <property type="component" value="Unassembled WGS sequence"/>
</dbReference>
<evidence type="ECO:0000313" key="3">
    <source>
        <dbReference type="Proteomes" id="UP000018502"/>
    </source>
</evidence>
<name>A0A829MF57_9MYCO</name>
<dbReference type="EMBL" id="AYTF01000001">
    <property type="protein sequence ID" value="ESV62842.1"/>
    <property type="molecule type" value="Genomic_DNA"/>
</dbReference>
<evidence type="ECO:0000313" key="2">
    <source>
        <dbReference type="EMBL" id="ESV62842.1"/>
    </source>
</evidence>
<gene>
    <name evidence="2" type="ORF">L833_0213</name>
</gene>